<feature type="compositionally biased region" description="Gly residues" evidence="1">
    <location>
        <begin position="129"/>
        <end position="140"/>
    </location>
</feature>
<feature type="compositionally biased region" description="Basic and acidic residues" evidence="1">
    <location>
        <begin position="59"/>
        <end position="86"/>
    </location>
</feature>
<feature type="region of interest" description="Disordered" evidence="1">
    <location>
        <begin position="1"/>
        <end position="176"/>
    </location>
</feature>
<dbReference type="Proteomes" id="UP000579812">
    <property type="component" value="Unassembled WGS sequence"/>
</dbReference>
<dbReference type="EMBL" id="JAAMOB010000089">
    <property type="protein sequence ID" value="KAF4094576.1"/>
    <property type="molecule type" value="Genomic_DNA"/>
</dbReference>
<comment type="caution">
    <text evidence="2">The sequence shown here is derived from an EMBL/GenBank/DDBJ whole genome shotgun (WGS) entry which is preliminary data.</text>
</comment>
<evidence type="ECO:0000313" key="2">
    <source>
        <dbReference type="EMBL" id="KAF4094576.1"/>
    </source>
</evidence>
<name>A0A7J6BI32_9TELE</name>
<gene>
    <name evidence="2" type="ORF">G5714_024708</name>
</gene>
<reference evidence="2 3" key="1">
    <citation type="submission" date="2020-04" db="EMBL/GenBank/DDBJ databases">
        <title>Chromosome-level genome assembly of a cyprinid fish Onychostoma macrolepis by integration of Nanopore Sequencing, Bionano and Hi-C technology.</title>
        <authorList>
            <person name="Wang D."/>
        </authorList>
    </citation>
    <scope>NUCLEOTIDE SEQUENCE [LARGE SCALE GENOMIC DNA]</scope>
    <source>
        <strain evidence="2">SWU-2019</strain>
        <tissue evidence="2">Muscle</tissue>
    </source>
</reference>
<feature type="compositionally biased region" description="Polar residues" evidence="1">
    <location>
        <begin position="161"/>
        <end position="172"/>
    </location>
</feature>
<protein>
    <submittedName>
        <fullName evidence="2">Uncharacterized protein</fullName>
    </submittedName>
</protein>
<keyword evidence="3" id="KW-1185">Reference proteome</keyword>
<sequence>MNATPQASYPCGNFSDTSCLKPKSQKDREAPPRSKPAARRRRGAAGGRPPGHPSRRRGEHRDGGPDAGRSWEIREKGPARRPESPPHRGRTPAAPPDAGAADTPDTPQPDATPAPRSRCLPERGPPTRTGGGKTPRGAGGAWRRTPETERRGAGRPPPSRCSAQPRRTSARPTQPLEPILIPVTDLTCRLPLRCLDLTRQRLFTLETCCGYGYGPARDLHLLPGFSRADESSPDAAEPLGASRAWPSLGRTHSRVPALHKEKRTLPGPRQLLRVRLCYQDWRPRACLRHSGFWDLNQTLRSAGATEAIASLPNGVAHPLDRLTHVQLLFTWNPSPLRPSKLSLEYLLLPPRSAPAAAPPGPRL</sequence>
<evidence type="ECO:0000313" key="3">
    <source>
        <dbReference type="Proteomes" id="UP000579812"/>
    </source>
</evidence>
<evidence type="ECO:0000256" key="1">
    <source>
        <dbReference type="SAM" id="MobiDB-lite"/>
    </source>
</evidence>
<feature type="region of interest" description="Disordered" evidence="1">
    <location>
        <begin position="228"/>
        <end position="247"/>
    </location>
</feature>
<feature type="compositionally biased region" description="Low complexity" evidence="1">
    <location>
        <begin position="96"/>
        <end position="105"/>
    </location>
</feature>
<proteinExistence type="predicted"/>
<organism evidence="2 3">
    <name type="scientific">Onychostoma macrolepis</name>
    <dbReference type="NCBI Taxonomy" id="369639"/>
    <lineage>
        <taxon>Eukaryota</taxon>
        <taxon>Metazoa</taxon>
        <taxon>Chordata</taxon>
        <taxon>Craniata</taxon>
        <taxon>Vertebrata</taxon>
        <taxon>Euteleostomi</taxon>
        <taxon>Actinopterygii</taxon>
        <taxon>Neopterygii</taxon>
        <taxon>Teleostei</taxon>
        <taxon>Ostariophysi</taxon>
        <taxon>Cypriniformes</taxon>
        <taxon>Cyprinidae</taxon>
        <taxon>Acrossocheilinae</taxon>
        <taxon>Onychostoma</taxon>
    </lineage>
</organism>
<dbReference type="AlphaFoldDB" id="A0A7J6BI32"/>
<accession>A0A7J6BI32</accession>